<dbReference type="InterPro" id="IPR011009">
    <property type="entry name" value="Kinase-like_dom_sf"/>
</dbReference>
<feature type="region of interest" description="Disordered" evidence="6">
    <location>
        <begin position="1"/>
        <end position="79"/>
    </location>
</feature>
<gene>
    <name evidence="8" type="ORF">EV688_12119</name>
</gene>
<accession>A0A4R2KNW8</accession>
<dbReference type="Pfam" id="PF00069">
    <property type="entry name" value="Pkinase"/>
    <property type="match status" value="1"/>
</dbReference>
<dbReference type="CDD" id="cd14014">
    <property type="entry name" value="STKc_PknB_like"/>
    <property type="match status" value="1"/>
</dbReference>
<dbReference type="InterPro" id="IPR000719">
    <property type="entry name" value="Prot_kinase_dom"/>
</dbReference>
<evidence type="ECO:0000256" key="3">
    <source>
        <dbReference type="ARBA" id="ARBA00022777"/>
    </source>
</evidence>
<name>A0A4R2KNW8_9GAMM</name>
<comment type="caution">
    <text evidence="8">The sequence shown here is derived from an EMBL/GenBank/DDBJ whole genome shotgun (WGS) entry which is preliminary data.</text>
</comment>
<dbReference type="PROSITE" id="PS50007">
    <property type="entry name" value="PIPLC_X_DOMAIN"/>
    <property type="match status" value="1"/>
</dbReference>
<sequence>MNDDKNRNSDETEIARDEGPATGVNRQGSENGDVTVLDSRGDAYSEMPLPDAAELSGRFTRGASQRMTDVGTRGGSTTGWDGGEAAAAWSATHRVVKDRFVLQGQLGKGGMGQVFRALDLRKQEAEDEDAYVAIKFLGEQFSSHPKALISLQREAKKTQQLAHPNILTVYDFDRDGAHVYMTMELLSGAPLSEWESITFAEGTRPTREKLIEEIAAGLAYAHARDFVHSDLKPDNIFVTDSGRLKILDFGIARMAESATSSDSFDAGQLGALTVRYASLEMLQRSAEPHPSDDIYALGVIAYQLYAGKHPFGGASAQEAFDQGLEPEPIRKLAGHRWRAISAALQLERKNRTPSAEAFLKVFTGAQRRRRATVAGILLLALSAGYFAYLSVQEEGPSVPFAELPRDTREAVSESLVMGQRSLDIQDWDGASRYYMQAYELHPRNPDAKEGLAQVLDVLDDRVSSAETQRQREFLLKLFDAYAEHAFFAENARFRRLHDALIAALE</sequence>
<dbReference type="GO" id="GO:0004674">
    <property type="term" value="F:protein serine/threonine kinase activity"/>
    <property type="evidence" value="ECO:0007669"/>
    <property type="project" value="TreeGrafter"/>
</dbReference>
<keyword evidence="9" id="KW-1185">Reference proteome</keyword>
<dbReference type="PANTHER" id="PTHR43289">
    <property type="entry name" value="MITOGEN-ACTIVATED PROTEIN KINASE KINASE KINASE 20-RELATED"/>
    <property type="match status" value="1"/>
</dbReference>
<evidence type="ECO:0000259" key="7">
    <source>
        <dbReference type="PROSITE" id="PS50011"/>
    </source>
</evidence>
<feature type="binding site" evidence="5">
    <location>
        <position position="135"/>
    </location>
    <ligand>
        <name>ATP</name>
        <dbReference type="ChEBI" id="CHEBI:30616"/>
    </ligand>
</feature>
<dbReference type="AlphaFoldDB" id="A0A4R2KNW8"/>
<organism evidence="8 9">
    <name type="scientific">Chromatocurvus halotolerans</name>
    <dbReference type="NCBI Taxonomy" id="1132028"/>
    <lineage>
        <taxon>Bacteria</taxon>
        <taxon>Pseudomonadati</taxon>
        <taxon>Pseudomonadota</taxon>
        <taxon>Gammaproteobacteria</taxon>
        <taxon>Cellvibrionales</taxon>
        <taxon>Halieaceae</taxon>
        <taxon>Chromatocurvus</taxon>
    </lineage>
</organism>
<dbReference type="PROSITE" id="PS00108">
    <property type="entry name" value="PROTEIN_KINASE_ST"/>
    <property type="match status" value="1"/>
</dbReference>
<dbReference type="InterPro" id="IPR017441">
    <property type="entry name" value="Protein_kinase_ATP_BS"/>
</dbReference>
<dbReference type="PANTHER" id="PTHR43289:SF6">
    <property type="entry name" value="SERINE_THREONINE-PROTEIN KINASE NEKL-3"/>
    <property type="match status" value="1"/>
</dbReference>
<dbReference type="SMART" id="SM00220">
    <property type="entry name" value="S_TKc"/>
    <property type="match status" value="1"/>
</dbReference>
<keyword evidence="4 5" id="KW-0067">ATP-binding</keyword>
<dbReference type="Proteomes" id="UP000294980">
    <property type="component" value="Unassembled WGS sequence"/>
</dbReference>
<evidence type="ECO:0000256" key="4">
    <source>
        <dbReference type="ARBA" id="ARBA00022840"/>
    </source>
</evidence>
<feature type="domain" description="Protein kinase" evidence="7">
    <location>
        <begin position="100"/>
        <end position="363"/>
    </location>
</feature>
<dbReference type="PROSITE" id="PS00107">
    <property type="entry name" value="PROTEIN_KINASE_ATP"/>
    <property type="match status" value="1"/>
</dbReference>
<dbReference type="Gene3D" id="1.10.510.10">
    <property type="entry name" value="Transferase(Phosphotransferase) domain 1"/>
    <property type="match status" value="1"/>
</dbReference>
<evidence type="ECO:0000256" key="2">
    <source>
        <dbReference type="ARBA" id="ARBA00022741"/>
    </source>
</evidence>
<keyword evidence="1" id="KW-0808">Transferase</keyword>
<feature type="compositionally biased region" description="Basic and acidic residues" evidence="6">
    <location>
        <begin position="1"/>
        <end position="19"/>
    </location>
</feature>
<evidence type="ECO:0000256" key="1">
    <source>
        <dbReference type="ARBA" id="ARBA00022679"/>
    </source>
</evidence>
<evidence type="ECO:0000256" key="5">
    <source>
        <dbReference type="PROSITE-ProRule" id="PRU10141"/>
    </source>
</evidence>
<dbReference type="OrthoDB" id="9801841at2"/>
<dbReference type="Gene3D" id="3.30.200.20">
    <property type="entry name" value="Phosphorylase Kinase, domain 1"/>
    <property type="match status" value="1"/>
</dbReference>
<keyword evidence="3 8" id="KW-0418">Kinase</keyword>
<dbReference type="SUPFAM" id="SSF56112">
    <property type="entry name" value="Protein kinase-like (PK-like)"/>
    <property type="match status" value="1"/>
</dbReference>
<dbReference type="InterPro" id="IPR008271">
    <property type="entry name" value="Ser/Thr_kinase_AS"/>
</dbReference>
<dbReference type="GO" id="GO:0005524">
    <property type="term" value="F:ATP binding"/>
    <property type="evidence" value="ECO:0007669"/>
    <property type="project" value="UniProtKB-UniRule"/>
</dbReference>
<evidence type="ECO:0000313" key="8">
    <source>
        <dbReference type="EMBL" id="TCO71768.1"/>
    </source>
</evidence>
<dbReference type="PROSITE" id="PS50011">
    <property type="entry name" value="PROTEIN_KINASE_DOM"/>
    <property type="match status" value="1"/>
</dbReference>
<dbReference type="EMBL" id="SLWX01000021">
    <property type="protein sequence ID" value="TCO71768.1"/>
    <property type="molecule type" value="Genomic_DNA"/>
</dbReference>
<evidence type="ECO:0000256" key="6">
    <source>
        <dbReference type="SAM" id="MobiDB-lite"/>
    </source>
</evidence>
<evidence type="ECO:0000313" key="9">
    <source>
        <dbReference type="Proteomes" id="UP000294980"/>
    </source>
</evidence>
<protein>
    <submittedName>
        <fullName evidence="8">Protein kinase-like protein</fullName>
    </submittedName>
</protein>
<keyword evidence="2 5" id="KW-0547">Nucleotide-binding</keyword>
<dbReference type="RefSeq" id="WP_117319485.1">
    <property type="nucleotide sequence ID" value="NZ_QQSW01000028.1"/>
</dbReference>
<proteinExistence type="predicted"/>
<reference evidence="8 9" key="1">
    <citation type="submission" date="2019-03" db="EMBL/GenBank/DDBJ databases">
        <title>Genomic Encyclopedia of Type Strains, Phase IV (KMG-IV): sequencing the most valuable type-strain genomes for metagenomic binning, comparative biology and taxonomic classification.</title>
        <authorList>
            <person name="Goeker M."/>
        </authorList>
    </citation>
    <scope>NUCLEOTIDE SEQUENCE [LARGE SCALE GENOMIC DNA]</scope>
    <source>
        <strain evidence="8 9">DSM 23344</strain>
    </source>
</reference>